<dbReference type="PANTHER" id="PTHR43464:SF19">
    <property type="entry name" value="UBIQUINONE BIOSYNTHESIS O-METHYLTRANSFERASE, MITOCHONDRIAL"/>
    <property type="match status" value="1"/>
</dbReference>
<sequence>MTHRPTAAEAVALYDAFARDYDRSFDTEPMRRVYERLAWERVAALLPPTPGRVVDVGCGTGRNAERLRALGHEVVGIEPSPEMRAVLSGKSALADGFILRPETMEDAPLPEAGADAVLAMGSLQYAADPRGALARFVRWARPGAPVCVLVDSSIALTFELLRLGRGEEALVRLDEGCGVFAHAGRRSGVHLFDAGRITALLREAGLARVEACGILVTASAQGREGCAAAIRADEEGVLALERRLQEVPALTDAGKHILAWGYRDPA</sequence>
<keyword evidence="3" id="KW-0949">S-adenosyl-L-methionine</keyword>
<dbReference type="Gene3D" id="3.40.50.150">
    <property type="entry name" value="Vaccinia Virus protein VP39"/>
    <property type="match status" value="1"/>
</dbReference>
<feature type="domain" description="Methyltransferase type 11" evidence="4">
    <location>
        <begin position="54"/>
        <end position="144"/>
    </location>
</feature>
<evidence type="ECO:0000256" key="2">
    <source>
        <dbReference type="ARBA" id="ARBA00022679"/>
    </source>
</evidence>
<dbReference type="Pfam" id="PF08241">
    <property type="entry name" value="Methyltransf_11"/>
    <property type="match status" value="1"/>
</dbReference>
<evidence type="ECO:0000313" key="5">
    <source>
        <dbReference type="EMBL" id="BCM83279.1"/>
    </source>
</evidence>
<dbReference type="EMBL" id="AP024145">
    <property type="protein sequence ID" value="BCM83279.1"/>
    <property type="molecule type" value="Genomic_DNA"/>
</dbReference>
<dbReference type="InterPro" id="IPR013216">
    <property type="entry name" value="Methyltransf_11"/>
</dbReference>
<keyword evidence="1" id="KW-0489">Methyltransferase</keyword>
<dbReference type="SUPFAM" id="SSF53335">
    <property type="entry name" value="S-adenosyl-L-methionine-dependent methyltransferases"/>
    <property type="match status" value="1"/>
</dbReference>
<proteinExistence type="predicted"/>
<evidence type="ECO:0000313" key="6">
    <source>
        <dbReference type="Proteomes" id="UP000663508"/>
    </source>
</evidence>
<protein>
    <recommendedName>
        <fullName evidence="4">Methyltransferase type 11 domain-containing protein</fullName>
    </recommendedName>
</protein>
<name>A0A8H8WS01_9HYPH</name>
<keyword evidence="2" id="KW-0808">Transferase</keyword>
<gene>
    <name evidence="5" type="ORF">mvi_17400</name>
</gene>
<organism evidence="5 6">
    <name type="scientific">Methylobacterium indicum</name>
    <dbReference type="NCBI Taxonomy" id="1775910"/>
    <lineage>
        <taxon>Bacteria</taxon>
        <taxon>Pseudomonadati</taxon>
        <taxon>Pseudomonadota</taxon>
        <taxon>Alphaproteobacteria</taxon>
        <taxon>Hyphomicrobiales</taxon>
        <taxon>Methylobacteriaceae</taxon>
        <taxon>Methylobacterium</taxon>
    </lineage>
</organism>
<reference evidence="5" key="1">
    <citation type="submission" date="2020-11" db="EMBL/GenBank/DDBJ databases">
        <title>Complete genome sequence of a novel pathogenic Methylobacterium strain isolated from rice in Vietnam.</title>
        <authorList>
            <person name="Lai K."/>
            <person name="Okazaki S."/>
            <person name="Higashi K."/>
            <person name="Mori H."/>
            <person name="Toyoda A."/>
            <person name="Kurokawa K."/>
        </authorList>
    </citation>
    <scope>NUCLEOTIDE SEQUENCE</scope>
    <source>
        <strain evidence="5">VL1</strain>
    </source>
</reference>
<dbReference type="KEGG" id="mind:mvi_17400"/>
<dbReference type="AlphaFoldDB" id="A0A8H8WS01"/>
<dbReference type="CDD" id="cd02440">
    <property type="entry name" value="AdoMet_MTases"/>
    <property type="match status" value="1"/>
</dbReference>
<dbReference type="RefSeq" id="WP_207182317.1">
    <property type="nucleotide sequence ID" value="NZ_AP024145.1"/>
</dbReference>
<dbReference type="GO" id="GO:0008757">
    <property type="term" value="F:S-adenosylmethionine-dependent methyltransferase activity"/>
    <property type="evidence" value="ECO:0007669"/>
    <property type="project" value="InterPro"/>
</dbReference>
<evidence type="ECO:0000256" key="1">
    <source>
        <dbReference type="ARBA" id="ARBA00022603"/>
    </source>
</evidence>
<dbReference type="InterPro" id="IPR029063">
    <property type="entry name" value="SAM-dependent_MTases_sf"/>
</dbReference>
<accession>A0A8H8WS01</accession>
<evidence type="ECO:0000256" key="3">
    <source>
        <dbReference type="ARBA" id="ARBA00022691"/>
    </source>
</evidence>
<dbReference type="PANTHER" id="PTHR43464">
    <property type="entry name" value="METHYLTRANSFERASE"/>
    <property type="match status" value="1"/>
</dbReference>
<dbReference type="GO" id="GO:0032259">
    <property type="term" value="P:methylation"/>
    <property type="evidence" value="ECO:0007669"/>
    <property type="project" value="UniProtKB-KW"/>
</dbReference>
<dbReference type="Proteomes" id="UP000663508">
    <property type="component" value="Chromosome"/>
</dbReference>
<evidence type="ECO:0000259" key="4">
    <source>
        <dbReference type="Pfam" id="PF08241"/>
    </source>
</evidence>